<dbReference type="RefSeq" id="WP_141582379.1">
    <property type="nucleotide sequence ID" value="NZ_JARAVA010000050.1"/>
</dbReference>
<accession>A0AAE9B129</accession>
<protein>
    <submittedName>
        <fullName evidence="2">Uncharacterized protein</fullName>
    </submittedName>
</protein>
<name>A0AAE9B129_9ACTN</name>
<feature type="region of interest" description="Disordered" evidence="1">
    <location>
        <begin position="1"/>
        <end position="69"/>
    </location>
</feature>
<proteinExistence type="predicted"/>
<comment type="caution">
    <text evidence="2">The sequence shown here is derived from an EMBL/GenBank/DDBJ whole genome shotgun (WGS) entry which is preliminary data.</text>
</comment>
<dbReference type="AlphaFoldDB" id="A0AAE9B129"/>
<reference evidence="2 3" key="1">
    <citation type="submission" date="2019-03" db="EMBL/GenBank/DDBJ databases">
        <title>Comparative genomic analyses of the sweetpotato soil rot pathogen, Streptomyces ipomoeae.</title>
        <authorList>
            <person name="Ruschel Soares N."/>
            <person name="Badger J.H."/>
            <person name="Huguet-Tapia J.C."/>
            <person name="Clark C.A."/>
            <person name="Pettis G.S."/>
        </authorList>
    </citation>
    <scope>NUCLEOTIDE SEQUENCE [LARGE SCALE GENOMIC DNA]</scope>
    <source>
        <strain evidence="2 3">88-35</strain>
    </source>
</reference>
<dbReference type="Proteomes" id="UP000318720">
    <property type="component" value="Unassembled WGS sequence"/>
</dbReference>
<dbReference type="EMBL" id="SPAZ01000127">
    <property type="protein sequence ID" value="TQE34695.1"/>
    <property type="molecule type" value="Genomic_DNA"/>
</dbReference>
<gene>
    <name evidence="2" type="ORF">Sipo8835_14865</name>
</gene>
<organism evidence="2 3">
    <name type="scientific">Streptomyces ipomoeae</name>
    <dbReference type="NCBI Taxonomy" id="103232"/>
    <lineage>
        <taxon>Bacteria</taxon>
        <taxon>Bacillati</taxon>
        <taxon>Actinomycetota</taxon>
        <taxon>Actinomycetes</taxon>
        <taxon>Kitasatosporales</taxon>
        <taxon>Streptomycetaceae</taxon>
        <taxon>Streptomyces</taxon>
    </lineage>
</organism>
<evidence type="ECO:0000313" key="3">
    <source>
        <dbReference type="Proteomes" id="UP000318720"/>
    </source>
</evidence>
<evidence type="ECO:0000313" key="2">
    <source>
        <dbReference type="EMBL" id="TQE34695.1"/>
    </source>
</evidence>
<sequence length="122" mass="13103">MPRNVVLPPRRHCRGGQRSPSAPTAAPPPSAATSARSNCGTSRPSSPGRPADHPQRSHHPLAFSLGSTTLHAAGTHVPLQRYTSDPTQAVTRICARTGDADLTPAQWHTYVPDAPYRKERGR</sequence>
<evidence type="ECO:0000256" key="1">
    <source>
        <dbReference type="SAM" id="MobiDB-lite"/>
    </source>
</evidence>